<keyword evidence="4" id="KW-1133">Transmembrane helix</keyword>
<name>A0A926KLU3_9BACL</name>
<keyword evidence="1" id="KW-0328">Glycosyltransferase</keyword>
<feature type="transmembrane region" description="Helical" evidence="4">
    <location>
        <begin position="826"/>
        <end position="843"/>
    </location>
</feature>
<dbReference type="GO" id="GO:0016757">
    <property type="term" value="F:glycosyltransferase activity"/>
    <property type="evidence" value="ECO:0007669"/>
    <property type="project" value="UniProtKB-KW"/>
</dbReference>
<feature type="domain" description="Glycosyl hydrolase 94 catalytic" evidence="7">
    <location>
        <begin position="2259"/>
        <end position="2683"/>
    </location>
</feature>
<dbReference type="InterPro" id="IPR019282">
    <property type="entry name" value="Glycoamylase-like_cons_dom"/>
</dbReference>
<dbReference type="InterPro" id="IPR037824">
    <property type="entry name" value="GH94N_2_NdvB"/>
</dbReference>
<dbReference type="Pfam" id="PF17167">
    <property type="entry name" value="Glyco_hydro_94"/>
    <property type="match status" value="1"/>
</dbReference>
<dbReference type="Pfam" id="PF06165">
    <property type="entry name" value="GH94_b-supersand"/>
    <property type="match status" value="2"/>
</dbReference>
<dbReference type="CDD" id="cd11753">
    <property type="entry name" value="GH94N_ChvB_NdvB_2_like"/>
    <property type="match status" value="1"/>
</dbReference>
<dbReference type="Gene3D" id="2.70.98.40">
    <property type="entry name" value="Glycoside hydrolase, family 65, N-terminal domain"/>
    <property type="match status" value="2"/>
</dbReference>
<dbReference type="InterPro" id="IPR037018">
    <property type="entry name" value="GH65_N"/>
</dbReference>
<dbReference type="GO" id="GO:0030246">
    <property type="term" value="F:carbohydrate binding"/>
    <property type="evidence" value="ECO:0007669"/>
    <property type="project" value="InterPro"/>
</dbReference>
<accession>A0A926KLU3</accession>
<gene>
    <name evidence="8" type="ORF">ICC18_05200</name>
</gene>
<keyword evidence="9" id="KW-1185">Reference proteome</keyword>
<dbReference type="Gene3D" id="2.60.420.10">
    <property type="entry name" value="Maltose phosphorylase, domain 3"/>
    <property type="match status" value="1"/>
</dbReference>
<keyword evidence="4" id="KW-0472">Membrane</keyword>
<evidence type="ECO:0000259" key="6">
    <source>
        <dbReference type="Pfam" id="PF10091"/>
    </source>
</evidence>
<dbReference type="InterPro" id="IPR012341">
    <property type="entry name" value="6hp_glycosidase-like_sf"/>
</dbReference>
<sequence>MAYNTEMLCQKARELALQHTPIIVQTHPKYVWNQFEENIQSLREFVMSLQNSPASCAQPAEEWLLDNAEFIEEQALEVKTFLSERALGRLPRLKKKGVLRIQSVCEDYLEQVDGVLNEDSFVSYINAYQEVSALLLAETWSIPVILRLSLIGRLSETMALVRDRREVCMEVERLLTRIGPSGLNTEAIDAELEAAGQTVPLSGPWIVHLISHLREWADDSASVRDWLVCKFENGSDDLDRIISYEHQLQARYQVKAGNLISSLRKNERRDWHELFERISLLDRTLRQESTSVYPLLDSSSRNEILKRVEGLARRLRVPENLIASQAVALAKAESERVSEEASVSQSKADDLPRRAFAAYYLYEPAGIKKLVQSLRKCSKPRQLPETGILHRATGAYFTLLIGWFVIALMALAAWIGVGRGFTPVQWIVVVLVLSIPASEWVITWLHFGIERFFRPRPLLRYDFSNGVPSDAMTMVVIPAIWSTPEEVGELADRLEIHYLANRDPNIHYALLGDFTDAPEEKLSEDEAIVTFAKERIEALNRMYAKPGGTTFHLYQRRRQWNPCEGVYMGWERKRGKLVEFIELMKGSNESSYDFMTGDTAILQHIRYMITLDADTQLPMGSAQRMIGTMHLPYNRPRLNQARTRVVEGYGVLQPRIGISHESAMRSRLAYFWSEPGLDPYAFAASDPYQDAMEQGIFTGKGIFDVHVFAELLCERIPENTVLSHDLLEGGFLRAALLSDIELIDDHPSKFLAYQKRMHRWVRGDWQLLCWLFPRVCDRRGTLKPVDLSAITRWQMIDNLRRSLLPIAYLVILALGLTLLPGSPWRWIAIAFATMFLPVIRQLFLIQQAMWHPRRVLSTAIHVLMSIWTLPFQSAVLLDAIGKTLYRLLISKRRLLEWTSSSHIERSNRGSHHAGLLGTRGGYALILLFVLAAAMQQQPGPRWMGLTLSLFWALAPLAVRWLDQPLPRDEQPLTPEEEGQLRTLAKQIWTFYEDFAGPKDHFLPPDNVQIDPPNGVAHRTSPTNIGFLLTAALAARDFGFIDTPELVERVERTIRTVERLDKWNGHLYNWYDTLSLGVLPPAYVSTVDSGNFVASLMTVKQGLSHWLKTDFTLSRKPSLAVAGYGDGLHVEFAVELDKTRPGETVSTGMKEQLSGKGTEEGFTSEPAAPIDWLERGHILIERLEALITETDFRPLYDHKAKLFVLGYHAASGERDNILYDLLASEARQTSFVAIALGQVSVSHWLALGRTVKRHGKHTTLVSWSGTMFEYLMPWLIMRTYRNTIWDSTYRGVVKRQIEYARQRDVPFGISESGYYAYDYQMNYQYRAFGVPGLGFKRGLEQDLVLAPYATVMALPFAVRESLKDLLRMEKLGARGQYGFYEAIDYTPGRMPEGETYKIIRSFMAHHQGMSLLTLANVLLPGTMVDHFHRDKRVQAAELLLQERIPSRDFMLKRELSGQTRMEKPKPAQMAPLREYASADTPVPEVNVHSNGIFTTVVTNSGSGFIRYEGMDVSRWREDPVADHWGSYMYIRDVTRDKVWSPAFQPCCIPSYKQRVQFSQERSTFLREDEDMHTALEISVSPELNAEVRRLTLSNMSSEARIIEVTTFLEIALAPHEADKAHPAFTKLFVETQYEPDAECLLARKRPRDGGEKSVWAFHTLTTGDRSLGPVEFETDRVRFIGRGCTLSKPRGIDTRLGSTVGSVADPAFIMRRRLSIAPGERVQLTAVTGMAETKEQAIDMVQQLSQEQQVERVFQLAWTRSQIELQHLHITSADLAVIQLFAGRALYTAPLWPERESSIAANQKGQQGLWAHGVSGDRPIITVRIENTSNVAFIKKLLIGYEYLRHNQLFIDLVILNESAGGYQQDLQEALRRMKEQIAGHNGAGQGGVHILPAAQISDEDKSLLFAVSRIVLRADGPSLRAQLRVNVPSRPSDEPLPVTAQPNRFPPAKEFETSDLLFFNGWGGFSPDGREYHISLKNGNNLPAPWINVMANPKFGCLTSELYTGYTWWRNSRECKLTPWSNDPALDQPGEVCYLRDEESGEYWPVAPTRTHAAFPFKVTHGRGYTRYLQENHGLLQEMTVFVPLDDPIKVIKLRLQNTTSEQRRLSVTYYAEWVLGVHREGNASFIVTEWDPLNAVLIARNSYQEIFRDATAFLAVYPKTAAMIPNMEWTGDRLEFLGRNGNLENPAAMSRLHLSGATGPSYDGCGVVQTKFAIEPDAEQTLYILLGCENSSESAAKLTQKYRETHVCEQALVDVQKFWDSVLGTITVSTPCAEMDIMLNNWLLYQTLSCRMWARSAFYQAGGAYGFRDQLQDSLALLHSRPDLTRAQILLHAAHQYEEGDVQHWWHEETHRGIRTRFSDDLLWLPYAVARYLEHTEDESLLDETVPFLHSEPLGEDEHERYEPTVLSEQSGTVFEHCLRAIDRGLRFGEHGLPLIGIGDWNDGMSRVGAEGRGESVWLGWFLGDVLRRIAHLCETRGDHERAAHYRFVHEKLADSLNEKGWDGQWYRRASTDAGQWLGSIHNTECRIDSIAQSWSVISAMAPQDKALQAMHSFDRELVDRNLSVAHILYPPFDRTDPSPGYIQGYPPGIRENGGQYTHGVIWSIIAWCGLEDGEKAFELFHMLNPIMHTKSPAEVRKYVGEPYVMAADVYTEEPHKGHAGWTWYTGASGWMYQAGVEWIIGLRRRGERLFIRPCIPSEWPEFSASYRFGSTEYRITVKNPSRKSGGQTMLSIDGQEVDIAQYSNEDGPFVRLNDDSQTHHVVLTL</sequence>
<evidence type="ECO:0000259" key="5">
    <source>
        <dbReference type="Pfam" id="PF06165"/>
    </source>
</evidence>
<dbReference type="Pfam" id="PF10091">
    <property type="entry name" value="Glycoamylase"/>
    <property type="match status" value="1"/>
</dbReference>
<dbReference type="InterPro" id="IPR033432">
    <property type="entry name" value="GH94_catalytic"/>
</dbReference>
<feature type="transmembrane region" description="Helical" evidence="4">
    <location>
        <begin position="802"/>
        <end position="820"/>
    </location>
</feature>
<protein>
    <submittedName>
        <fullName evidence="8">Glycosyl transferase family 36</fullName>
    </submittedName>
</protein>
<dbReference type="SUPFAM" id="SSF48208">
    <property type="entry name" value="Six-hairpin glycosidases"/>
    <property type="match status" value="1"/>
</dbReference>
<comment type="caution">
    <text evidence="8">The sequence shown here is derived from an EMBL/GenBank/DDBJ whole genome shotgun (WGS) entry which is preliminary data.</text>
</comment>
<dbReference type="RefSeq" id="WP_188173323.1">
    <property type="nucleotide sequence ID" value="NZ_JACVVD010000002.1"/>
</dbReference>
<proteinExistence type="predicted"/>
<dbReference type="SUPFAM" id="SSF74650">
    <property type="entry name" value="Galactose mutarotase-like"/>
    <property type="match status" value="2"/>
</dbReference>
<evidence type="ECO:0000256" key="1">
    <source>
        <dbReference type="ARBA" id="ARBA00022676"/>
    </source>
</evidence>
<organism evidence="8 9">
    <name type="scientific">Paenibacillus sedimenti</name>
    <dbReference type="NCBI Taxonomy" id="2770274"/>
    <lineage>
        <taxon>Bacteria</taxon>
        <taxon>Bacillati</taxon>
        <taxon>Bacillota</taxon>
        <taxon>Bacilli</taxon>
        <taxon>Bacillales</taxon>
        <taxon>Paenibacillaceae</taxon>
        <taxon>Paenibacillus</taxon>
    </lineage>
</organism>
<feature type="transmembrane region" description="Helical" evidence="4">
    <location>
        <begin position="855"/>
        <end position="877"/>
    </location>
</feature>
<reference evidence="8" key="1">
    <citation type="submission" date="2020-09" db="EMBL/GenBank/DDBJ databases">
        <title>Draft Genome Sequence of Paenibacillus sp. WST5.</title>
        <authorList>
            <person name="Bao Z."/>
        </authorList>
    </citation>
    <scope>NUCLEOTIDE SEQUENCE</scope>
    <source>
        <strain evidence="8">WST5</strain>
    </source>
</reference>
<feature type="domain" description="Glycoamylase-like" evidence="6">
    <location>
        <begin position="1221"/>
        <end position="1426"/>
    </location>
</feature>
<evidence type="ECO:0000313" key="8">
    <source>
        <dbReference type="EMBL" id="MBD0379503.1"/>
    </source>
</evidence>
<dbReference type="PANTHER" id="PTHR37469:SF2">
    <property type="entry name" value="CELLOBIONIC ACID PHOSPHORYLASE"/>
    <property type="match status" value="1"/>
</dbReference>
<keyword evidence="2 8" id="KW-0808">Transferase</keyword>
<feature type="domain" description="Glycosyl hydrolase 94 supersandwich" evidence="5">
    <location>
        <begin position="1970"/>
        <end position="2245"/>
    </location>
</feature>
<dbReference type="InterPro" id="IPR037820">
    <property type="entry name" value="GH94N_NdvB"/>
</dbReference>
<dbReference type="InterPro" id="IPR052047">
    <property type="entry name" value="GH94_Enzymes"/>
</dbReference>
<dbReference type="GO" id="GO:0005975">
    <property type="term" value="P:carbohydrate metabolic process"/>
    <property type="evidence" value="ECO:0007669"/>
    <property type="project" value="InterPro"/>
</dbReference>
<feature type="region of interest" description="Disordered" evidence="3">
    <location>
        <begin position="1140"/>
        <end position="1161"/>
    </location>
</feature>
<evidence type="ECO:0000256" key="3">
    <source>
        <dbReference type="SAM" id="MobiDB-lite"/>
    </source>
</evidence>
<dbReference type="InterPro" id="IPR011013">
    <property type="entry name" value="Gal_mutarotase_sf_dom"/>
</dbReference>
<feature type="transmembrane region" description="Helical" evidence="4">
    <location>
        <begin position="423"/>
        <end position="447"/>
    </location>
</feature>
<feature type="transmembrane region" description="Helical" evidence="4">
    <location>
        <begin position="395"/>
        <end position="417"/>
    </location>
</feature>
<dbReference type="Gene3D" id="1.50.10.10">
    <property type="match status" value="1"/>
</dbReference>
<evidence type="ECO:0000256" key="4">
    <source>
        <dbReference type="SAM" id="Phobius"/>
    </source>
</evidence>
<dbReference type="Proteomes" id="UP000650466">
    <property type="component" value="Unassembled WGS sequence"/>
</dbReference>
<dbReference type="Gene3D" id="1.50.10.140">
    <property type="match status" value="1"/>
</dbReference>
<evidence type="ECO:0000259" key="7">
    <source>
        <dbReference type="Pfam" id="PF17167"/>
    </source>
</evidence>
<evidence type="ECO:0000313" key="9">
    <source>
        <dbReference type="Proteomes" id="UP000650466"/>
    </source>
</evidence>
<dbReference type="InterPro" id="IPR008928">
    <property type="entry name" value="6-hairpin_glycosidase_sf"/>
</dbReference>
<dbReference type="CDD" id="cd11756">
    <property type="entry name" value="GH94N_ChvB_NdvB_1_like"/>
    <property type="match status" value="1"/>
</dbReference>
<feature type="transmembrane region" description="Helical" evidence="4">
    <location>
        <begin position="913"/>
        <end position="933"/>
    </location>
</feature>
<feature type="domain" description="Glycosyl hydrolase 94 supersandwich" evidence="5">
    <location>
        <begin position="1472"/>
        <end position="1745"/>
    </location>
</feature>
<dbReference type="InterPro" id="IPR010383">
    <property type="entry name" value="Glyco_hydrolase_94_b-supersand"/>
</dbReference>
<dbReference type="EMBL" id="JACVVD010000002">
    <property type="protein sequence ID" value="MBD0379503.1"/>
    <property type="molecule type" value="Genomic_DNA"/>
</dbReference>
<keyword evidence="4" id="KW-0812">Transmembrane</keyword>
<evidence type="ECO:0000256" key="2">
    <source>
        <dbReference type="ARBA" id="ARBA00022679"/>
    </source>
</evidence>
<dbReference type="PANTHER" id="PTHR37469">
    <property type="entry name" value="CELLOBIONIC ACID PHOSPHORYLASE-RELATED"/>
    <property type="match status" value="1"/>
</dbReference>
<dbReference type="SMART" id="SM01068">
    <property type="entry name" value="CBM_X"/>
    <property type="match status" value="2"/>
</dbReference>